<keyword evidence="1" id="KW-0472">Membrane</keyword>
<dbReference type="CDD" id="cd03392">
    <property type="entry name" value="PAP2_like_2"/>
    <property type="match status" value="1"/>
</dbReference>
<accession>A0A1E5L1H1</accession>
<comment type="caution">
    <text evidence="3">The sequence shown here is derived from an EMBL/GenBank/DDBJ whole genome shotgun (WGS) entry which is preliminary data.</text>
</comment>
<dbReference type="Proteomes" id="UP000095256">
    <property type="component" value="Unassembled WGS sequence"/>
</dbReference>
<evidence type="ECO:0000259" key="2">
    <source>
        <dbReference type="SMART" id="SM00014"/>
    </source>
</evidence>
<keyword evidence="4" id="KW-1185">Reference proteome</keyword>
<evidence type="ECO:0000313" key="3">
    <source>
        <dbReference type="EMBL" id="OEH83978.1"/>
    </source>
</evidence>
<keyword evidence="1" id="KW-0812">Transmembrane</keyword>
<sequence>MEKKKLYYQFAGSCFLVIFMFLGYVVRFYPNWISGFDQTLTQIIRTPYPNLNTFFIWYTKFANPMTIAILTLAFVVILFQGKYYAETLWLSVNTVVFAGIGNSAIKLLFMRSRPSLDHLVTETSYSFPSGHSTGSVLFYGTLILLLPQFIKNRKLCLPLQIILGVGIFFIGISRVYLGVHFPSDVLAGFCFGLAWLLMGYPIYLEKRFVWRFKNKQK</sequence>
<dbReference type="SMART" id="SM00014">
    <property type="entry name" value="acidPPc"/>
    <property type="match status" value="1"/>
</dbReference>
<dbReference type="InterPro" id="IPR000326">
    <property type="entry name" value="PAP2/HPO"/>
</dbReference>
<evidence type="ECO:0000256" key="1">
    <source>
        <dbReference type="SAM" id="Phobius"/>
    </source>
</evidence>
<dbReference type="EMBL" id="MIEK01000001">
    <property type="protein sequence ID" value="OEH83978.1"/>
    <property type="molecule type" value="Genomic_DNA"/>
</dbReference>
<dbReference type="STRING" id="762845.BCR26_00450"/>
<dbReference type="OrthoDB" id="9789113at2"/>
<evidence type="ECO:0000313" key="4">
    <source>
        <dbReference type="Proteomes" id="UP000095256"/>
    </source>
</evidence>
<keyword evidence="1" id="KW-1133">Transmembrane helix</keyword>
<organism evidence="3 4">
    <name type="scientific">Enterococcus rivorum</name>
    <dbReference type="NCBI Taxonomy" id="762845"/>
    <lineage>
        <taxon>Bacteria</taxon>
        <taxon>Bacillati</taxon>
        <taxon>Bacillota</taxon>
        <taxon>Bacilli</taxon>
        <taxon>Lactobacillales</taxon>
        <taxon>Enterococcaceae</taxon>
        <taxon>Enterococcus</taxon>
    </lineage>
</organism>
<feature type="transmembrane region" description="Helical" evidence="1">
    <location>
        <begin position="185"/>
        <end position="204"/>
    </location>
</feature>
<feature type="transmembrane region" description="Helical" evidence="1">
    <location>
        <begin position="55"/>
        <end position="79"/>
    </location>
</feature>
<dbReference type="AlphaFoldDB" id="A0A1E5L1H1"/>
<feature type="domain" description="Phosphatidic acid phosphatase type 2/haloperoxidase" evidence="2">
    <location>
        <begin position="87"/>
        <end position="200"/>
    </location>
</feature>
<feature type="transmembrane region" description="Helical" evidence="1">
    <location>
        <begin position="159"/>
        <end position="179"/>
    </location>
</feature>
<feature type="transmembrane region" description="Helical" evidence="1">
    <location>
        <begin position="129"/>
        <end position="147"/>
    </location>
</feature>
<reference evidence="3 4" key="1">
    <citation type="submission" date="2016-09" db="EMBL/GenBank/DDBJ databases">
        <authorList>
            <person name="Capua I."/>
            <person name="De Benedictis P."/>
            <person name="Joannis T."/>
            <person name="Lombin L.H."/>
            <person name="Cattoli G."/>
        </authorList>
    </citation>
    <scope>NUCLEOTIDE SEQUENCE [LARGE SCALE GENOMIC DNA]</scope>
    <source>
        <strain evidence="3 4">LMG 25899</strain>
    </source>
</reference>
<dbReference type="PANTHER" id="PTHR14969">
    <property type="entry name" value="SPHINGOSINE-1-PHOSPHATE PHOSPHOHYDROLASE"/>
    <property type="match status" value="1"/>
</dbReference>
<dbReference type="RefSeq" id="WP_069696989.1">
    <property type="nucleotide sequence ID" value="NZ_JAGGMA010000003.1"/>
</dbReference>
<dbReference type="PANTHER" id="PTHR14969:SF13">
    <property type="entry name" value="AT30094P"/>
    <property type="match status" value="1"/>
</dbReference>
<protein>
    <submittedName>
        <fullName evidence="3">Phospholipid phosphatase</fullName>
    </submittedName>
</protein>
<proteinExistence type="predicted"/>
<dbReference type="Pfam" id="PF01569">
    <property type="entry name" value="PAP2"/>
    <property type="match status" value="1"/>
</dbReference>
<dbReference type="SUPFAM" id="SSF48317">
    <property type="entry name" value="Acid phosphatase/Vanadium-dependent haloperoxidase"/>
    <property type="match status" value="1"/>
</dbReference>
<feature type="transmembrane region" description="Helical" evidence="1">
    <location>
        <begin position="7"/>
        <end position="26"/>
    </location>
</feature>
<dbReference type="Gene3D" id="1.20.144.10">
    <property type="entry name" value="Phosphatidic acid phosphatase type 2/haloperoxidase"/>
    <property type="match status" value="1"/>
</dbReference>
<gene>
    <name evidence="3" type="ORF">BCR26_00450</name>
</gene>
<name>A0A1E5L1H1_9ENTE</name>
<feature type="transmembrane region" description="Helical" evidence="1">
    <location>
        <begin position="88"/>
        <end position="109"/>
    </location>
</feature>
<dbReference type="InterPro" id="IPR036938">
    <property type="entry name" value="PAP2/HPO_sf"/>
</dbReference>